<organism evidence="1">
    <name type="scientific">marine sediment metagenome</name>
    <dbReference type="NCBI Taxonomy" id="412755"/>
    <lineage>
        <taxon>unclassified sequences</taxon>
        <taxon>metagenomes</taxon>
        <taxon>ecological metagenomes</taxon>
    </lineage>
</organism>
<proteinExistence type="predicted"/>
<evidence type="ECO:0000313" key="1">
    <source>
        <dbReference type="EMBL" id="GAI70243.1"/>
    </source>
</evidence>
<dbReference type="AlphaFoldDB" id="X1QPR0"/>
<sequence>MVNDRVNGMVNHMVNGLMKFDTETGGYLSLGQITS</sequence>
<protein>
    <submittedName>
        <fullName evidence="1">Uncharacterized protein</fullName>
    </submittedName>
</protein>
<name>X1QPR0_9ZZZZ</name>
<comment type="caution">
    <text evidence="1">The sequence shown here is derived from an EMBL/GenBank/DDBJ whole genome shotgun (WGS) entry which is preliminary data.</text>
</comment>
<gene>
    <name evidence="1" type="ORF">S12H4_06541</name>
</gene>
<accession>X1QPR0</accession>
<reference evidence="1" key="1">
    <citation type="journal article" date="2014" name="Front. Microbiol.">
        <title>High frequency of phylogenetically diverse reductive dehalogenase-homologous genes in deep subseafloor sedimentary metagenomes.</title>
        <authorList>
            <person name="Kawai M."/>
            <person name="Futagami T."/>
            <person name="Toyoda A."/>
            <person name="Takaki Y."/>
            <person name="Nishi S."/>
            <person name="Hori S."/>
            <person name="Arai W."/>
            <person name="Tsubouchi T."/>
            <person name="Morono Y."/>
            <person name="Uchiyama I."/>
            <person name="Ito T."/>
            <person name="Fujiyama A."/>
            <person name="Inagaki F."/>
            <person name="Takami H."/>
        </authorList>
    </citation>
    <scope>NUCLEOTIDE SEQUENCE</scope>
    <source>
        <strain evidence="1">Expedition CK06-06</strain>
    </source>
</reference>
<feature type="non-terminal residue" evidence="1">
    <location>
        <position position="35"/>
    </location>
</feature>
<dbReference type="EMBL" id="BARW01002310">
    <property type="protein sequence ID" value="GAI70243.1"/>
    <property type="molecule type" value="Genomic_DNA"/>
</dbReference>